<dbReference type="InterPro" id="IPR000980">
    <property type="entry name" value="SH2"/>
</dbReference>
<feature type="domain" description="SH2" evidence="5">
    <location>
        <begin position="464"/>
        <end position="556"/>
    </location>
</feature>
<evidence type="ECO:0000313" key="7">
    <source>
        <dbReference type="Proteomes" id="UP001558613"/>
    </source>
</evidence>
<dbReference type="CDD" id="cd10351">
    <property type="entry name" value="SH2_SH2D4B"/>
    <property type="match status" value="1"/>
</dbReference>
<dbReference type="PANTHER" id="PTHR14388:SF7">
    <property type="entry name" value="SH2 DOMAIN-CONTAINING PROTEIN 4B"/>
    <property type="match status" value="1"/>
</dbReference>
<evidence type="ECO:0000313" key="6">
    <source>
        <dbReference type="EMBL" id="KAL1263093.1"/>
    </source>
</evidence>
<dbReference type="InterPro" id="IPR036860">
    <property type="entry name" value="SH2_dom_sf"/>
</dbReference>
<feature type="region of interest" description="Disordered" evidence="3">
    <location>
        <begin position="362"/>
        <end position="428"/>
    </location>
</feature>
<sequence length="570" mass="66610">MSRSAFISLPSAQQMRSVKTLIVVLIYVLLCIAQGNVGIAVHTRGPSQHRCNHANPHHGSDGTLYCTSVFTGNQLAVLDSSMTQREAPCWQDTEGSEGARAGHFPSVLLERRFWQSRMMQQILRDMFVDPELLAELNEEQRQILFYKIRQEQVRRWTEHECGEESWERPQTKEKNENRKGVQWLQGRDGEVWVWVMGDAPGDKPYEMIVKELMEERARRQAQLEAQELWRRKEEEIKQKFRDAITKEKARLVAGKWKEEAEDRKAAKQEEERIQEKLKKQEEEERQREEEEIRRAEEKRAKELYMSLEQEQKKSEQRDKEWEEQLRRSKEADEEMTRKARWARDEYKRQSLRAIEKGHVAGLSGHFQKQSHRRHSTFIEPSVSPVSSTEVRPRPGLQRAEPPLYRRRQSRRHSTTAAAQPLMDSPAWVRTPRPSSREMVILWFTEEQKPKQAGYERNGNVIAQWFHGTISREDSETLLMNAAEGSFLVRVSDRIWGYTLSYRTASGFKHFLIDASGDYYSFLGVDQNRHATLADLIDFHKEEVITTTGKELLLEACKRTGPSVDFGGLFP</sequence>
<dbReference type="EMBL" id="JAYMGO010000013">
    <property type="protein sequence ID" value="KAL1263093.1"/>
    <property type="molecule type" value="Genomic_DNA"/>
</dbReference>
<keyword evidence="4" id="KW-0812">Transmembrane</keyword>
<dbReference type="SMART" id="SM00252">
    <property type="entry name" value="SH2"/>
    <property type="match status" value="1"/>
</dbReference>
<feature type="transmembrane region" description="Helical" evidence="4">
    <location>
        <begin position="21"/>
        <end position="41"/>
    </location>
</feature>
<evidence type="ECO:0000256" key="4">
    <source>
        <dbReference type="SAM" id="Phobius"/>
    </source>
</evidence>
<dbReference type="PRINTS" id="PR00401">
    <property type="entry name" value="SH2DOMAIN"/>
</dbReference>
<evidence type="ECO:0000256" key="1">
    <source>
        <dbReference type="ARBA" id="ARBA00022999"/>
    </source>
</evidence>
<dbReference type="SUPFAM" id="SSF55550">
    <property type="entry name" value="SH2 domain"/>
    <property type="match status" value="1"/>
</dbReference>
<evidence type="ECO:0000256" key="2">
    <source>
        <dbReference type="PROSITE-ProRule" id="PRU00191"/>
    </source>
</evidence>
<keyword evidence="1 2" id="KW-0727">SH2 domain</keyword>
<evidence type="ECO:0000256" key="3">
    <source>
        <dbReference type="SAM" id="MobiDB-lite"/>
    </source>
</evidence>
<dbReference type="Pfam" id="PF00017">
    <property type="entry name" value="SH2"/>
    <property type="match status" value="1"/>
</dbReference>
<feature type="region of interest" description="Disordered" evidence="3">
    <location>
        <begin position="308"/>
        <end position="335"/>
    </location>
</feature>
<dbReference type="Proteomes" id="UP001558613">
    <property type="component" value="Unassembled WGS sequence"/>
</dbReference>
<comment type="caution">
    <text evidence="6">The sequence shown here is derived from an EMBL/GenBank/DDBJ whole genome shotgun (WGS) entry which is preliminary data.</text>
</comment>
<dbReference type="PROSITE" id="PS50001">
    <property type="entry name" value="SH2"/>
    <property type="match status" value="1"/>
</dbReference>
<keyword evidence="7" id="KW-1185">Reference proteome</keyword>
<feature type="compositionally biased region" description="Low complexity" evidence="3">
    <location>
        <begin position="379"/>
        <end position="389"/>
    </location>
</feature>
<dbReference type="InterPro" id="IPR035839">
    <property type="entry name" value="SH2D4B_SH2"/>
</dbReference>
<keyword evidence="4" id="KW-0472">Membrane</keyword>
<reference evidence="6 7" key="1">
    <citation type="submission" date="2023-09" db="EMBL/GenBank/DDBJ databases">
        <authorList>
            <person name="Wang M."/>
        </authorList>
    </citation>
    <scope>NUCLEOTIDE SEQUENCE [LARGE SCALE GENOMIC DNA]</scope>
    <source>
        <strain evidence="6">GT-2023</strain>
        <tissue evidence="6">Liver</tissue>
    </source>
</reference>
<name>A0ABR3MDC6_9TELE</name>
<evidence type="ECO:0000259" key="5">
    <source>
        <dbReference type="PROSITE" id="PS50001"/>
    </source>
</evidence>
<keyword evidence="4" id="KW-1133">Transmembrane helix</keyword>
<dbReference type="Gene3D" id="3.30.505.10">
    <property type="entry name" value="SH2 domain"/>
    <property type="match status" value="1"/>
</dbReference>
<feature type="compositionally biased region" description="Basic and acidic residues" evidence="3">
    <location>
        <begin position="309"/>
        <end position="335"/>
    </location>
</feature>
<feature type="compositionally biased region" description="Basic residues" evidence="3">
    <location>
        <begin position="404"/>
        <end position="413"/>
    </location>
</feature>
<proteinExistence type="predicted"/>
<gene>
    <name evidence="6" type="ORF">QQF64_005832</name>
</gene>
<organism evidence="6 7">
    <name type="scientific">Cirrhinus molitorella</name>
    <name type="common">mud carp</name>
    <dbReference type="NCBI Taxonomy" id="172907"/>
    <lineage>
        <taxon>Eukaryota</taxon>
        <taxon>Metazoa</taxon>
        <taxon>Chordata</taxon>
        <taxon>Craniata</taxon>
        <taxon>Vertebrata</taxon>
        <taxon>Euteleostomi</taxon>
        <taxon>Actinopterygii</taxon>
        <taxon>Neopterygii</taxon>
        <taxon>Teleostei</taxon>
        <taxon>Ostariophysi</taxon>
        <taxon>Cypriniformes</taxon>
        <taxon>Cyprinidae</taxon>
        <taxon>Labeoninae</taxon>
        <taxon>Labeonini</taxon>
        <taxon>Cirrhinus</taxon>
    </lineage>
</organism>
<accession>A0ABR3MDC6</accession>
<protein>
    <recommendedName>
        <fullName evidence="5">SH2 domain-containing protein</fullName>
    </recommendedName>
</protein>
<dbReference type="PANTHER" id="PTHR14388">
    <property type="entry name" value="T CELL-SPECIFIC ADAPTER PROTEIN TSAD"/>
    <property type="match status" value="1"/>
</dbReference>